<comment type="pathway">
    <text evidence="6 17">Amino-acid biosynthesis; L-tryptophan biosynthesis; L-tryptophan from chorismate: step 1/5.</text>
</comment>
<dbReference type="UniPathway" id="UPA00035">
    <property type="reaction ID" value="UER00040"/>
</dbReference>
<comment type="function">
    <text evidence="3 17">Trifunctional enzyme bearing the Gln amidotransferase (GATase) domain of anthranilate synthase, indole-glycerolphosphate synthase, and phosphoribosylanthranilate isomerase activities.</text>
</comment>
<dbReference type="GO" id="GO:0000162">
    <property type="term" value="P:L-tryptophan biosynthetic process"/>
    <property type="evidence" value="ECO:0007669"/>
    <property type="project" value="UniProtKB-UniRule"/>
</dbReference>
<evidence type="ECO:0000256" key="7">
    <source>
        <dbReference type="ARBA" id="ARBA00011743"/>
    </source>
</evidence>
<dbReference type="PROSITE" id="PS00614">
    <property type="entry name" value="IGPS"/>
    <property type="match status" value="1"/>
</dbReference>
<evidence type="ECO:0000259" key="19">
    <source>
        <dbReference type="Pfam" id="PF00117"/>
    </source>
</evidence>
<dbReference type="InterPro" id="IPR017926">
    <property type="entry name" value="GATASE"/>
</dbReference>
<dbReference type="PROSITE" id="PS51273">
    <property type="entry name" value="GATASE_TYPE_1"/>
    <property type="match status" value="1"/>
</dbReference>
<dbReference type="InterPro" id="IPR029062">
    <property type="entry name" value="Class_I_gatase-like"/>
</dbReference>
<dbReference type="InterPro" id="IPR045186">
    <property type="entry name" value="Indole-3-glycerol_P_synth"/>
</dbReference>
<comment type="catalytic activity">
    <reaction evidence="1 17">
        <text>N-(5-phospho-beta-D-ribosyl)anthranilate = 1-(2-carboxyphenylamino)-1-deoxy-D-ribulose 5-phosphate</text>
        <dbReference type="Rhea" id="RHEA:21540"/>
        <dbReference type="ChEBI" id="CHEBI:18277"/>
        <dbReference type="ChEBI" id="CHEBI:58613"/>
        <dbReference type="EC" id="5.3.1.24"/>
    </reaction>
</comment>
<keyword evidence="13 17" id="KW-0413">Isomerase</keyword>
<proteinExistence type="inferred from homology"/>
<dbReference type="OMA" id="EPIEWAN"/>
<feature type="compositionally biased region" description="Polar residues" evidence="18">
    <location>
        <begin position="1"/>
        <end position="22"/>
    </location>
</feature>
<keyword evidence="14 17" id="KW-0456">Lyase</keyword>
<dbReference type="NCBIfam" id="TIGR00566">
    <property type="entry name" value="trpG_papA"/>
    <property type="match status" value="1"/>
</dbReference>
<dbReference type="Pfam" id="PF00218">
    <property type="entry name" value="IGPS"/>
    <property type="match status" value="1"/>
</dbReference>
<dbReference type="CDD" id="cd00331">
    <property type="entry name" value="IGPS"/>
    <property type="match status" value="1"/>
</dbReference>
<evidence type="ECO:0000256" key="18">
    <source>
        <dbReference type="SAM" id="MobiDB-lite"/>
    </source>
</evidence>
<reference evidence="23" key="1">
    <citation type="journal article" date="2012" name="Science">
        <title>The Paleozoic origin of enzymatic lignin decomposition reconstructed from 31 fungal genomes.</title>
        <authorList>
            <person name="Floudas D."/>
            <person name="Binder M."/>
            <person name="Riley R."/>
            <person name="Barry K."/>
            <person name="Blanchette R.A."/>
            <person name="Henrissat B."/>
            <person name="Martinez A.T."/>
            <person name="Otillar R."/>
            <person name="Spatafora J.W."/>
            <person name="Yadav J.S."/>
            <person name="Aerts A."/>
            <person name="Benoit I."/>
            <person name="Boyd A."/>
            <person name="Carlson A."/>
            <person name="Copeland A."/>
            <person name="Coutinho P.M."/>
            <person name="de Vries R.P."/>
            <person name="Ferreira P."/>
            <person name="Findley K."/>
            <person name="Foster B."/>
            <person name="Gaskell J."/>
            <person name="Glotzer D."/>
            <person name="Gorecki P."/>
            <person name="Heitman J."/>
            <person name="Hesse C."/>
            <person name="Hori C."/>
            <person name="Igarashi K."/>
            <person name="Jurgens J.A."/>
            <person name="Kallen N."/>
            <person name="Kersten P."/>
            <person name="Kohler A."/>
            <person name="Kuees U."/>
            <person name="Kumar T.K.A."/>
            <person name="Kuo A."/>
            <person name="LaButti K."/>
            <person name="Larrondo L.F."/>
            <person name="Lindquist E."/>
            <person name="Ling A."/>
            <person name="Lombard V."/>
            <person name="Lucas S."/>
            <person name="Lundell T."/>
            <person name="Martin R."/>
            <person name="McLaughlin D.J."/>
            <person name="Morgenstern I."/>
            <person name="Morin E."/>
            <person name="Murat C."/>
            <person name="Nagy L.G."/>
            <person name="Nolan M."/>
            <person name="Ohm R.A."/>
            <person name="Patyshakuliyeva A."/>
            <person name="Rokas A."/>
            <person name="Ruiz-Duenas F.J."/>
            <person name="Sabat G."/>
            <person name="Salamov A."/>
            <person name="Samejima M."/>
            <person name="Schmutz J."/>
            <person name="Slot J.C."/>
            <person name="St John F."/>
            <person name="Stenlid J."/>
            <person name="Sun H."/>
            <person name="Sun S."/>
            <person name="Syed K."/>
            <person name="Tsang A."/>
            <person name="Wiebenga A."/>
            <person name="Young D."/>
            <person name="Pisabarro A."/>
            <person name="Eastwood D.C."/>
            <person name="Martin F."/>
            <person name="Cullen D."/>
            <person name="Grigoriev I.V."/>
            <person name="Hibbett D.S."/>
        </authorList>
    </citation>
    <scope>NUCLEOTIDE SEQUENCE [LARGE SCALE GENOMIC DNA]</scope>
    <source>
        <strain evidence="23">RWD-64-598 SS2</strain>
    </source>
</reference>
<feature type="domain" description="N-(5'phosphoribosyl) anthranilate isomerase (PRAI)" evidence="21">
    <location>
        <begin position="629"/>
        <end position="694"/>
    </location>
</feature>
<evidence type="ECO:0000256" key="8">
    <source>
        <dbReference type="ARBA" id="ARBA00022605"/>
    </source>
</evidence>
<dbReference type="AlphaFoldDB" id="A0A5M3MP58"/>
<dbReference type="PRINTS" id="PR00097">
    <property type="entry name" value="ANTSNTHASEII"/>
</dbReference>
<comment type="pathway">
    <text evidence="4 17">Amino-acid biosynthesis; L-tryptophan biosynthesis; L-tryptophan from chorismate: step 3/5.</text>
</comment>
<dbReference type="GeneID" id="19203326"/>
<dbReference type="Pfam" id="PF00697">
    <property type="entry name" value="PRAI"/>
    <property type="match status" value="2"/>
</dbReference>
<evidence type="ECO:0000259" key="20">
    <source>
        <dbReference type="Pfam" id="PF00218"/>
    </source>
</evidence>
<feature type="compositionally biased region" description="Polar residues" evidence="18">
    <location>
        <begin position="694"/>
        <end position="709"/>
    </location>
</feature>
<dbReference type="OrthoDB" id="524799at2759"/>
<dbReference type="InterPro" id="IPR011060">
    <property type="entry name" value="RibuloseP-bd_barrel"/>
</dbReference>
<dbReference type="PRINTS" id="PR00096">
    <property type="entry name" value="GATASE"/>
</dbReference>
<dbReference type="EC" id="5.3.1.24" evidence="17"/>
<dbReference type="CDD" id="cd00405">
    <property type="entry name" value="PRAI"/>
    <property type="match status" value="1"/>
</dbReference>
<evidence type="ECO:0000313" key="23">
    <source>
        <dbReference type="Proteomes" id="UP000053558"/>
    </source>
</evidence>
<dbReference type="PANTHER" id="PTHR22854:SF2">
    <property type="entry name" value="INDOLE-3-GLYCEROL-PHOSPHATE SYNTHASE"/>
    <property type="match status" value="1"/>
</dbReference>
<evidence type="ECO:0000259" key="21">
    <source>
        <dbReference type="Pfam" id="PF00697"/>
    </source>
</evidence>
<evidence type="ECO:0000256" key="12">
    <source>
        <dbReference type="ARBA" id="ARBA00023141"/>
    </source>
</evidence>
<dbReference type="FunFam" id="3.40.50.880:FF:000003">
    <property type="entry name" value="Anthranilate synthase component II"/>
    <property type="match status" value="1"/>
</dbReference>
<dbReference type="EC" id="4.1.1.48" evidence="17"/>
<dbReference type="GO" id="GO:0004425">
    <property type="term" value="F:indole-3-glycerol-phosphate synthase activity"/>
    <property type="evidence" value="ECO:0007669"/>
    <property type="project" value="UniProtKB-UniRule"/>
</dbReference>
<dbReference type="RefSeq" id="XP_007769672.1">
    <property type="nucleotide sequence ID" value="XM_007771482.1"/>
</dbReference>
<comment type="subunit">
    <text evidence="7">Tetramer of two components I and two components II.</text>
</comment>
<feature type="domain" description="Indole-3-glycerol phosphate synthase" evidence="20">
    <location>
        <begin position="278"/>
        <end position="538"/>
    </location>
</feature>
<evidence type="ECO:0000256" key="15">
    <source>
        <dbReference type="ARBA" id="ARBA00023268"/>
    </source>
</evidence>
<evidence type="ECO:0000256" key="5">
    <source>
        <dbReference type="ARBA" id="ARBA00004696"/>
    </source>
</evidence>
<dbReference type="EC" id="4.1.3.27" evidence="17"/>
<evidence type="ECO:0000313" key="22">
    <source>
        <dbReference type="EMBL" id="EIW80827.1"/>
    </source>
</evidence>
<keyword evidence="23" id="KW-1185">Reference proteome</keyword>
<dbReference type="EMBL" id="JH711579">
    <property type="protein sequence ID" value="EIW80827.1"/>
    <property type="molecule type" value="Genomic_DNA"/>
</dbReference>
<evidence type="ECO:0000256" key="11">
    <source>
        <dbReference type="ARBA" id="ARBA00022962"/>
    </source>
</evidence>
<dbReference type="SUPFAM" id="SSF51366">
    <property type="entry name" value="Ribulose-phoshate binding barrel"/>
    <property type="match status" value="2"/>
</dbReference>
<dbReference type="InterPro" id="IPR001468">
    <property type="entry name" value="Indole-3-GlycerolPSynthase_CS"/>
</dbReference>
<evidence type="ECO:0000256" key="4">
    <source>
        <dbReference type="ARBA" id="ARBA00004664"/>
    </source>
</evidence>
<evidence type="ECO:0000256" key="14">
    <source>
        <dbReference type="ARBA" id="ARBA00023239"/>
    </source>
</evidence>
<dbReference type="Gene3D" id="3.20.20.70">
    <property type="entry name" value="Aldolase class I"/>
    <property type="match status" value="2"/>
</dbReference>
<feature type="domain" description="N-(5'phosphoribosyl) anthranilate isomerase (PRAI)" evidence="21">
    <location>
        <begin position="788"/>
        <end position="839"/>
    </location>
</feature>
<keyword evidence="8 17" id="KW-0028">Amino-acid biosynthesis</keyword>
<feature type="domain" description="Glutamine amidotransferase" evidence="19">
    <location>
        <begin position="37"/>
        <end position="223"/>
    </location>
</feature>
<name>A0A5M3MP58_CONPW</name>
<evidence type="ECO:0000256" key="17">
    <source>
        <dbReference type="PIRNR" id="PIRNR001382"/>
    </source>
</evidence>
<dbReference type="HAMAP" id="MF_00135">
    <property type="entry name" value="PRAI"/>
    <property type="match status" value="1"/>
</dbReference>
<dbReference type="Pfam" id="PF00117">
    <property type="entry name" value="GATase"/>
    <property type="match status" value="1"/>
</dbReference>
<dbReference type="GO" id="GO:0004049">
    <property type="term" value="F:anthranilate synthase activity"/>
    <property type="evidence" value="ECO:0007669"/>
    <property type="project" value="UniProtKB-UniRule"/>
</dbReference>
<comment type="pathway">
    <text evidence="5 17">Amino-acid biosynthesis; L-tryptophan biosynthesis; L-tryptophan from chorismate: step 4/5.</text>
</comment>
<evidence type="ECO:0000256" key="10">
    <source>
        <dbReference type="ARBA" id="ARBA00022822"/>
    </source>
</evidence>
<evidence type="ECO:0000256" key="6">
    <source>
        <dbReference type="ARBA" id="ARBA00004873"/>
    </source>
</evidence>
<protein>
    <recommendedName>
        <fullName evidence="17">Multifunctional tryptophan biosynthesis protein</fullName>
    </recommendedName>
    <domain>
        <recommendedName>
            <fullName evidence="17">Anthranilate synthase component 2</fullName>
            <shortName evidence="17">AS</shortName>
            <ecNumber evidence="17">4.1.3.27</ecNumber>
        </recommendedName>
        <alternativeName>
            <fullName evidence="17">Anthranilate synthase, glutamine amidotransferase component</fullName>
        </alternativeName>
    </domain>
    <domain>
        <recommendedName>
            <fullName evidence="17">Indole-3-glycerol phosphate synthase</fullName>
            <shortName evidence="17">IGPS</shortName>
            <ecNumber evidence="17">4.1.1.48</ecNumber>
        </recommendedName>
    </domain>
    <domain>
        <recommendedName>
            <fullName evidence="17">N-(5'-phosphoribosyl)anthranilate isomerase</fullName>
            <shortName evidence="17">PRAI</shortName>
            <ecNumber evidence="17">5.3.1.24</ecNumber>
        </recommendedName>
    </domain>
</protein>
<dbReference type="Gene3D" id="3.40.50.880">
    <property type="match status" value="1"/>
</dbReference>
<keyword evidence="11" id="KW-0315">Glutamine amidotransferase</keyword>
<sequence length="843" mass="88715">MVSTSEMLANAPTPSGSSTNDVPTLPSHLLEPIDVFMIDNFDSFTWNLYQSLCLLGARVTVVRNDFVPIQHAARLFAQMKIGRLIISPGPGNPKDDAGVCEEAIKYWAGKVPILGVCMGLEVIVNTYGGDIAYAGEIMHGKLSPLTHDNRGIFRGLPQNFMVTRYHSLSAAHSTLPSCLAPTAASDTGVIMGVRHRTLAIAAVQYHPESVVCEQGDALLRNFLKLNGGEWRNNPEYGVDAGLPPFPVEVLAPSQAVNGSAGKLGTNGSAVAKAAPSILDRIYAQRAQDIVDAKLVPGHAPAFLRAQIARGASPALIDFPARLAQSKPALMAEIKRASPSKGDIAPGADAGAQALAYALAGAAVISVLTEPTWFKGTLADLRAARLAVSHLPNRPAILRKEFILDEYQIDEARLAGADTVLLIVAMLPPHRLQALYDYSRSLGMEPLVEVNNAAEMKAACKLGAKVVGVNNRNLHSFDVDMSTTGRLAAHAPPGSILCALSGITGPADVRAFARQGVGAVLVGESLMRAKDTAAFIHELLGTPKPPPTPAYKPLVKICGIRNKEEALAASQAGADMLGLVFAPKSKRVVSTQAALEISLAIRTLRSSPEAPTPSPLIPRPKDSQNLPWFASHATRLAASKGRPLLVGVFQGQTLSEILDAVEGAQLDMVQLHGREPPEWALHIPVPVVRAFHVETPSSPQPNGSAESNGASEKAKESGLRDVSCPGLHKFVLLDAMRPDSTGLSGGGGKVLDLDLAQRIVRAGELAPRVVSFDASQASNGTGQEEREGSALPIILAGGLTPENVGSVVEKVSPWAVDVSGGVENADGTGKDLEKVAAFVKAVKG</sequence>
<evidence type="ECO:0000256" key="3">
    <source>
        <dbReference type="ARBA" id="ARBA00003272"/>
    </source>
</evidence>
<gene>
    <name evidence="22" type="ORF">CONPUDRAFT_154819</name>
</gene>
<accession>A0A5M3MP58</accession>
<comment type="catalytic activity">
    <reaction evidence="2 17">
        <text>1-(2-carboxyphenylamino)-1-deoxy-D-ribulose 5-phosphate + H(+) = (1S,2R)-1-C-(indol-3-yl)glycerol 3-phosphate + CO2 + H2O</text>
        <dbReference type="Rhea" id="RHEA:23476"/>
        <dbReference type="ChEBI" id="CHEBI:15377"/>
        <dbReference type="ChEBI" id="CHEBI:15378"/>
        <dbReference type="ChEBI" id="CHEBI:16526"/>
        <dbReference type="ChEBI" id="CHEBI:58613"/>
        <dbReference type="ChEBI" id="CHEBI:58866"/>
        <dbReference type="EC" id="4.1.1.48"/>
    </reaction>
</comment>
<keyword evidence="15" id="KW-0511">Multifunctional enzyme</keyword>
<feature type="region of interest" description="Disordered" evidence="18">
    <location>
        <begin position="1"/>
        <end position="23"/>
    </location>
</feature>
<dbReference type="KEGG" id="cput:CONPUDRAFT_154819"/>
<comment type="catalytic activity">
    <reaction evidence="16 17">
        <text>chorismate + L-glutamine = anthranilate + pyruvate + L-glutamate + H(+)</text>
        <dbReference type="Rhea" id="RHEA:21732"/>
        <dbReference type="ChEBI" id="CHEBI:15361"/>
        <dbReference type="ChEBI" id="CHEBI:15378"/>
        <dbReference type="ChEBI" id="CHEBI:16567"/>
        <dbReference type="ChEBI" id="CHEBI:29748"/>
        <dbReference type="ChEBI" id="CHEBI:29985"/>
        <dbReference type="ChEBI" id="CHEBI:58359"/>
        <dbReference type="EC" id="4.1.3.27"/>
    </reaction>
</comment>
<keyword evidence="9 17" id="KW-0210">Decarboxylase</keyword>
<feature type="region of interest" description="Disordered" evidence="18">
    <location>
        <begin position="692"/>
        <end position="719"/>
    </location>
</feature>
<evidence type="ECO:0000256" key="2">
    <source>
        <dbReference type="ARBA" id="ARBA00001633"/>
    </source>
</evidence>
<dbReference type="InterPro" id="IPR006221">
    <property type="entry name" value="TrpG/PapA_dom"/>
</dbReference>
<dbReference type="InterPro" id="IPR016302">
    <property type="entry name" value="Anthranilate_synth_II"/>
</dbReference>
<dbReference type="InterPro" id="IPR001240">
    <property type="entry name" value="PRAI_dom"/>
</dbReference>
<dbReference type="SUPFAM" id="SSF52317">
    <property type="entry name" value="Class I glutamine amidotransferase-like"/>
    <property type="match status" value="1"/>
</dbReference>
<dbReference type="CDD" id="cd01743">
    <property type="entry name" value="GATase1_Anthranilate_Synthase"/>
    <property type="match status" value="1"/>
</dbReference>
<evidence type="ECO:0000256" key="13">
    <source>
        <dbReference type="ARBA" id="ARBA00023235"/>
    </source>
</evidence>
<comment type="caution">
    <text evidence="22">The sequence shown here is derived from an EMBL/GenBank/DDBJ whole genome shotgun (WGS) entry which is preliminary data.</text>
</comment>
<keyword evidence="12 17" id="KW-0057">Aromatic amino acid biosynthesis</keyword>
<evidence type="ECO:0000256" key="16">
    <source>
        <dbReference type="ARBA" id="ARBA00047683"/>
    </source>
</evidence>
<dbReference type="Proteomes" id="UP000053558">
    <property type="component" value="Unassembled WGS sequence"/>
</dbReference>
<dbReference type="PANTHER" id="PTHR22854">
    <property type="entry name" value="TRYPTOPHAN BIOSYNTHESIS PROTEIN"/>
    <property type="match status" value="1"/>
</dbReference>
<organism evidence="22 23">
    <name type="scientific">Coniophora puteana (strain RWD-64-598)</name>
    <name type="common">Brown rot fungus</name>
    <dbReference type="NCBI Taxonomy" id="741705"/>
    <lineage>
        <taxon>Eukaryota</taxon>
        <taxon>Fungi</taxon>
        <taxon>Dikarya</taxon>
        <taxon>Basidiomycota</taxon>
        <taxon>Agaricomycotina</taxon>
        <taxon>Agaricomycetes</taxon>
        <taxon>Agaricomycetidae</taxon>
        <taxon>Boletales</taxon>
        <taxon>Coniophorineae</taxon>
        <taxon>Coniophoraceae</taxon>
        <taxon>Coniophora</taxon>
    </lineage>
</organism>
<evidence type="ECO:0000256" key="9">
    <source>
        <dbReference type="ARBA" id="ARBA00022793"/>
    </source>
</evidence>
<dbReference type="PIRSF" id="PIRSF001382">
    <property type="entry name" value="TrpG-trpC-trpF"/>
    <property type="match status" value="1"/>
</dbReference>
<dbReference type="InterPro" id="IPR013798">
    <property type="entry name" value="Indole-3-glycerol_P_synth_dom"/>
</dbReference>
<dbReference type="GO" id="GO:0004640">
    <property type="term" value="F:phosphoribosylanthranilate isomerase activity"/>
    <property type="evidence" value="ECO:0007669"/>
    <property type="project" value="UniProtKB-UniRule"/>
</dbReference>
<dbReference type="InterPro" id="IPR013785">
    <property type="entry name" value="Aldolase_TIM"/>
</dbReference>
<evidence type="ECO:0000256" key="1">
    <source>
        <dbReference type="ARBA" id="ARBA00001164"/>
    </source>
</evidence>
<dbReference type="FunFam" id="3.20.20.70:FF:000136">
    <property type="entry name" value="Multifunctional tryptophan biosynthesis protein"/>
    <property type="match status" value="1"/>
</dbReference>
<keyword evidence="10 17" id="KW-0822">Tryptophan biosynthesis</keyword>